<dbReference type="EMBL" id="JAWRVI010000015">
    <property type="protein sequence ID" value="KAK4090473.1"/>
    <property type="molecule type" value="Genomic_DNA"/>
</dbReference>
<dbReference type="Gene3D" id="1.25.10.10">
    <property type="entry name" value="Leucine-rich Repeat Variant"/>
    <property type="match status" value="1"/>
</dbReference>
<evidence type="ECO:0000256" key="4">
    <source>
        <dbReference type="SAM" id="MobiDB-lite"/>
    </source>
</evidence>
<dbReference type="Pfam" id="PF25782">
    <property type="entry name" value="TPR_CAND1"/>
    <property type="match status" value="1"/>
</dbReference>
<evidence type="ECO:0000259" key="5">
    <source>
        <dbReference type="Pfam" id="PF08623"/>
    </source>
</evidence>
<dbReference type="SUPFAM" id="SSF48439">
    <property type="entry name" value="Protein prenylyltransferase"/>
    <property type="match status" value="1"/>
</dbReference>
<keyword evidence="7" id="KW-1185">Reference proteome</keyword>
<dbReference type="InterPro" id="IPR011989">
    <property type="entry name" value="ARM-like"/>
</dbReference>
<evidence type="ECO:0000256" key="3">
    <source>
        <dbReference type="ARBA" id="ARBA00022786"/>
    </source>
</evidence>
<dbReference type="Gene3D" id="1.25.40.120">
    <property type="entry name" value="Protein prenylyltransferase"/>
    <property type="match status" value="1"/>
</dbReference>
<proteinExistence type="inferred from homology"/>
<evidence type="ECO:0000256" key="2">
    <source>
        <dbReference type="ARBA" id="ARBA00022737"/>
    </source>
</evidence>
<keyword evidence="2" id="KW-0677">Repeat</keyword>
<comment type="similarity">
    <text evidence="1">Belongs to the CAND family.</text>
</comment>
<feature type="region of interest" description="Disordered" evidence="4">
    <location>
        <begin position="1015"/>
        <end position="1047"/>
    </location>
</feature>
<dbReference type="Proteomes" id="UP001287286">
    <property type="component" value="Unassembled WGS sequence"/>
</dbReference>
<dbReference type="InterPro" id="IPR016024">
    <property type="entry name" value="ARM-type_fold"/>
</dbReference>
<dbReference type="PANTHER" id="PTHR12696">
    <property type="entry name" value="TIP120"/>
    <property type="match status" value="1"/>
</dbReference>
<name>A0ABR0C3C9_PURLI</name>
<evidence type="ECO:0000313" key="7">
    <source>
        <dbReference type="Proteomes" id="UP001287286"/>
    </source>
</evidence>
<dbReference type="InterPro" id="IPR039852">
    <property type="entry name" value="CAND1/CAND2"/>
</dbReference>
<gene>
    <name evidence="6" type="ORF">Purlil1_5145</name>
</gene>
<evidence type="ECO:0000256" key="1">
    <source>
        <dbReference type="ARBA" id="ARBA00007657"/>
    </source>
</evidence>
<accession>A0ABR0C3C9</accession>
<feature type="region of interest" description="Disordered" evidence="4">
    <location>
        <begin position="1"/>
        <end position="22"/>
    </location>
</feature>
<sequence>MPPKQKGGAKANNPEPQAPEPVIETIHDRSRARFYQTNPVEKRFEEVGLPGLTPAEKKTYVHSRLLQPVAQHKVPLTNKTEREFWKQVTKEALPVRRLAKRYSWGTDRTGRDFGSYKLEEFQQRSLKQARLTALDILHRGFLAKRDLANRQGTELDAADIEDEKKRRIEMATLKRELYGEITGPLANDPEWDDVIPIPQNEPEDALAKIAYPDDYAEAVSYLRAVMAVEECSPRCLRLTERVISMNPAHYTVWLYRFKIVSTLKLSVPEEIQWLNEVALNNLKNYQIWHHRQLLMDYYYPTIASDGDAVKKLGRSETDFIATILAEDTKNYHVWSYRQYLVEKLGLWTPSELGATQSMIEDDVRNNSAWAHRFFLVFSDPKVSTPDLPPTAHDPKVPDSTVDREVAYAKEKILLAPQNQSGWNYLRGVLAKSGRPVVDAGDFAEQFVTGLGQGDEQVQSSHALDLLADVYKEKGDKDKAKLCLQRLWEKWDPVREGYWKYRASELDKPAAFNCNVRSLLRRCAVKALYLSFHPQNALAPFALRRLAGVTLQWRCSNGREGPSAPPELPAPEPLHSAACLELPPLPHQLRREPTSLVIITIFLDPPYCCISSAAAEASPQGVTFSESGLTCRSSSATHDEAVRRSPTMASPAVTNPPSPQAVMAHIRKLSDADPDFRFMALNDLLQLLNNSKPDFLHHDYNIAARAVDSVIKTLDDQNSEVQNLAIKCLGPLVGKVPATILPPMIDKLSSLKLKNAVDNTVPSLALRSVVTALPRPVPGLPVTPDIKQAYEAIHRVLIPRLIGPGPKTQVPETTLDLPPVPTGLLQNEDSINGEAVDVLIDLVRCFGPLLQSVEVEATVQVVMQLLESTKGTSVVKKRAVVAISMLAVYVTDDQLEDVVQRLTSGLSQASTSAVTRKLYIAILGSMARSIPTRFGPHIARTAPFVLQALSENELEQHMEKLSDGEDLGQDFNEIRESALVALEAFLASCPQEMRQFTDETIASIVRYVKYDPNYAVDDDDDMEVDEEDEDADDDDDFEEDDGFEDDDDDASWKVRRCAVKAMYTLIATRGSGDLLDSGVLYSQAAPLLVKRIDEREENVRLEVITALSLLIRKTGEGLHMTDLSLDEMEPEPVGHIPLNRKRRRQSSGGGSASASRFMAAPGLTSPVLEKVPPTGPRADLSGLMPSIVKAGTKQLKAKTVPTRQAIINMFDDLVSTQRGGFSDYFADIIGPITEEAKSASSVNVSSSLASAGGSSSATPSTLRIAALRLISDICKTHSSSLLQPYLSKIVAAVTAAVHDRFYKISSDALRTAEELVKTITPPRSRNAGVKYKAELEKLFEVILDRGSANDADAEVRQRAIHALGVLVSRTSSSEGSRLLSDEKRKVALEVLRDRLKNETTRLAAVRAVDNVAAFAVTPGQLDKDWIQSVALELSSQLRKANRSLRGSSVVALKHLVLSKAAEGQLEPSTIQGIVAALMPAVTNSDTHLLGPALLVLASMVQTDPALVVTDDMVAALCQLLKSHFASIVLDQLLELMDRVGQSGTAQQLMRGLLSEVSVLGDPSVVGKVIGTLLVTGGNSTGVSLDSFVSELQTSAQTGDEARVSLALAVLGEAGFRLGAQSPLQPDLFLAQFHAEPDKVSLAAAIALGRAGSGNVSQFLPVILKTMQQGGNTQYLLIQSIKEVLQSIPVQSTDLRDYAIAIWDQLLTASENADNRVVCAECAGRLVILDPSLFMPKLETLLKAKSPGIRGMAVQAVRYTLPESDEAFDAMLKRTLINMLLVMLQDSDMEIRRLAMSTLNSAAHNKPDLILPHLGELVPFVLSESVIKPELIKEVLLGPFKHLVDDGLEVRKSAYETLYALMETAFTRMNNIDFYDRVVAGLKDDNDIRQLCNLMVTKLIVIDPDETARRLDSIAEAYRGVLSVKLKENAVKQDIEKQEEANKSVLRVTLLLGDKMKAMTGNAGAATSNAGAAGVWTLYWEWVNKEFEKQLKSLREETKELQTRMV</sequence>
<dbReference type="InterPro" id="IPR013932">
    <property type="entry name" value="TATA-bd_TIP120"/>
</dbReference>
<feature type="domain" description="TATA-binding protein interacting (TIP20)" evidence="5">
    <location>
        <begin position="1807"/>
        <end position="1982"/>
    </location>
</feature>
<feature type="region of interest" description="Disordered" evidence="4">
    <location>
        <begin position="634"/>
        <end position="657"/>
    </location>
</feature>
<organism evidence="6 7">
    <name type="scientific">Purpureocillium lilacinum</name>
    <name type="common">Paecilomyces lilacinus</name>
    <dbReference type="NCBI Taxonomy" id="33203"/>
    <lineage>
        <taxon>Eukaryota</taxon>
        <taxon>Fungi</taxon>
        <taxon>Dikarya</taxon>
        <taxon>Ascomycota</taxon>
        <taxon>Pezizomycotina</taxon>
        <taxon>Sordariomycetes</taxon>
        <taxon>Hypocreomycetidae</taxon>
        <taxon>Hypocreales</taxon>
        <taxon>Ophiocordycipitaceae</taxon>
        <taxon>Purpureocillium</taxon>
    </lineage>
</organism>
<reference evidence="6 7" key="1">
    <citation type="journal article" date="2024" name="Microbiol. Resour. Announc.">
        <title>Genome annotations for the ascomycete fungi Trichoderma harzianum, Trichoderma aggressivum, and Purpureocillium lilacinum.</title>
        <authorList>
            <person name="Beijen E.P.W."/>
            <person name="Ohm R.A."/>
        </authorList>
    </citation>
    <scope>NUCLEOTIDE SEQUENCE [LARGE SCALE GENOMIC DNA]</scope>
    <source>
        <strain evidence="6 7">CBS 150709</strain>
    </source>
</reference>
<dbReference type="SUPFAM" id="SSF48371">
    <property type="entry name" value="ARM repeat"/>
    <property type="match status" value="1"/>
</dbReference>
<evidence type="ECO:0000313" key="6">
    <source>
        <dbReference type="EMBL" id="KAK4090473.1"/>
    </source>
</evidence>
<dbReference type="InterPro" id="IPR002088">
    <property type="entry name" value="Prenyl_trans_a"/>
</dbReference>
<dbReference type="Pfam" id="PF08623">
    <property type="entry name" value="TIP120"/>
    <property type="match status" value="1"/>
</dbReference>
<dbReference type="PROSITE" id="PS51147">
    <property type="entry name" value="PFTA"/>
    <property type="match status" value="4"/>
</dbReference>
<comment type="caution">
    <text evidence="6">The sequence shown here is derived from an EMBL/GenBank/DDBJ whole genome shotgun (WGS) entry which is preliminary data.</text>
</comment>
<dbReference type="Pfam" id="PF01239">
    <property type="entry name" value="PPTA"/>
    <property type="match status" value="5"/>
</dbReference>
<keyword evidence="3" id="KW-0833">Ubl conjugation pathway</keyword>
<protein>
    <recommendedName>
        <fullName evidence="5">TATA-binding protein interacting (TIP20) domain-containing protein</fullName>
    </recommendedName>
</protein>
<feature type="region of interest" description="Disordered" evidence="4">
    <location>
        <begin position="1128"/>
        <end position="1156"/>
    </location>
</feature>